<dbReference type="GeneID" id="77170116"/>
<accession>A0AAE4R8W6</accession>
<gene>
    <name evidence="2" type="ORF">R3P94_23590</name>
    <name evidence="3" type="ORF">R3Q15_23025</name>
</gene>
<keyword evidence="1" id="KW-0812">Transmembrane</keyword>
<dbReference type="Proteomes" id="UP001185779">
    <property type="component" value="Unassembled WGS sequence"/>
</dbReference>
<sequence length="51" mass="5530">MELFGQIIVYIMMAFLLLGAGAYIFKPGSPLARNSVRASHRSVRSSSRSAA</sequence>
<name>A0AAE4R8W6_9ACTN</name>
<evidence type="ECO:0000256" key="1">
    <source>
        <dbReference type="SAM" id="Phobius"/>
    </source>
</evidence>
<reference evidence="3 4" key="1">
    <citation type="submission" date="2023-10" db="EMBL/GenBank/DDBJ databases">
        <title>Development of a sustainable strategy for remediation of hydrocarbon-contaminated territories based on the waste exchange concept.</title>
        <authorList>
            <person name="Krivoruchko A."/>
        </authorList>
    </citation>
    <scope>NUCLEOTIDE SEQUENCE</scope>
    <source>
        <strain evidence="2 4">IEGM 1266</strain>
        <strain evidence="3">IEGM 1279</strain>
    </source>
</reference>
<evidence type="ECO:0000313" key="4">
    <source>
        <dbReference type="Proteomes" id="UP001185779"/>
    </source>
</evidence>
<protein>
    <submittedName>
        <fullName evidence="3">Uncharacterized protein</fullName>
    </submittedName>
</protein>
<dbReference type="AlphaFoldDB" id="A0AAE4R8W6"/>
<organism evidence="3 5">
    <name type="scientific">Gordonia amicalis</name>
    <dbReference type="NCBI Taxonomy" id="89053"/>
    <lineage>
        <taxon>Bacteria</taxon>
        <taxon>Bacillati</taxon>
        <taxon>Actinomycetota</taxon>
        <taxon>Actinomycetes</taxon>
        <taxon>Mycobacteriales</taxon>
        <taxon>Gordoniaceae</taxon>
        <taxon>Gordonia</taxon>
    </lineage>
</organism>
<evidence type="ECO:0000313" key="3">
    <source>
        <dbReference type="EMBL" id="MDV6314706.1"/>
    </source>
</evidence>
<comment type="caution">
    <text evidence="3">The sequence shown here is derived from an EMBL/GenBank/DDBJ whole genome shotgun (WGS) entry which is preliminary data.</text>
</comment>
<evidence type="ECO:0000313" key="5">
    <source>
        <dbReference type="Proteomes" id="UP001185922"/>
    </source>
</evidence>
<feature type="transmembrane region" description="Helical" evidence="1">
    <location>
        <begin position="7"/>
        <end position="25"/>
    </location>
</feature>
<evidence type="ECO:0000313" key="2">
    <source>
        <dbReference type="EMBL" id="MDV6310243.1"/>
    </source>
</evidence>
<keyword evidence="1" id="KW-1133">Transmembrane helix</keyword>
<dbReference type="Proteomes" id="UP001185922">
    <property type="component" value="Unassembled WGS sequence"/>
</dbReference>
<keyword evidence="1" id="KW-0472">Membrane</keyword>
<proteinExistence type="predicted"/>
<dbReference type="EMBL" id="JAWLKH010000048">
    <property type="protein sequence ID" value="MDV6314706.1"/>
    <property type="molecule type" value="Genomic_DNA"/>
</dbReference>
<dbReference type="RefSeq" id="WP_232513162.1">
    <property type="nucleotide sequence ID" value="NZ_CP091855.1"/>
</dbReference>
<keyword evidence="4" id="KW-1185">Reference proteome</keyword>
<dbReference type="EMBL" id="JAWLKI010000054">
    <property type="protein sequence ID" value="MDV6310243.1"/>
    <property type="molecule type" value="Genomic_DNA"/>
</dbReference>